<keyword evidence="2" id="KW-1133">Transmembrane helix</keyword>
<dbReference type="FunCoup" id="A0A2P6NQV7">
    <property type="interactions" value="10"/>
</dbReference>
<evidence type="ECO:0000256" key="1">
    <source>
        <dbReference type="SAM" id="MobiDB-lite"/>
    </source>
</evidence>
<sequence length="362" mass="41643">MNTRSDQLSDILWGETECINGRLNYRMNHQNQTEVFCGCESLWEGERCDIPWRADEDWLMWVSFYQAFNTISFLYLTILCLREILAVFKTLDEARMYSVAMFCLILAGIGTAFRVAAFALDPHGIRWGVRSRQVFVLLYAVPVITWIAAGYGVCLYWMEVCCYQELSKDSRFVKKLRPVLYSLITMCLVILAPITFWPATVGDPRADLLRYGTVQLFFIGFLIITIIYGCSLRSYLRDLTSETAQNMRRKITMYIILLVLSYLTILGCSVALVKYRTAHEKYAYLITHLVNRAAEVLLVANWVILFKKGPETKRGEHSSSNSILGDSLRSNSMKYPSTMEEDSLLGDDDPHDHHDRDDDTSR</sequence>
<keyword evidence="2" id="KW-0472">Membrane</keyword>
<evidence type="ECO:0000313" key="3">
    <source>
        <dbReference type="EMBL" id="PRP86337.1"/>
    </source>
</evidence>
<feature type="region of interest" description="Disordered" evidence="1">
    <location>
        <begin position="311"/>
        <end position="362"/>
    </location>
</feature>
<feature type="transmembrane region" description="Helical" evidence="2">
    <location>
        <begin position="136"/>
        <end position="158"/>
    </location>
</feature>
<proteinExistence type="predicted"/>
<dbReference type="AlphaFoldDB" id="A0A2P6NQV7"/>
<feature type="transmembrane region" description="Helical" evidence="2">
    <location>
        <begin position="64"/>
        <end position="85"/>
    </location>
</feature>
<feature type="transmembrane region" description="Helical" evidence="2">
    <location>
        <begin position="251"/>
        <end position="273"/>
    </location>
</feature>
<name>A0A2P6NQV7_9EUKA</name>
<protein>
    <submittedName>
        <fullName evidence="3">Uncharacterized protein</fullName>
    </submittedName>
</protein>
<evidence type="ECO:0000313" key="4">
    <source>
        <dbReference type="Proteomes" id="UP000241769"/>
    </source>
</evidence>
<keyword evidence="4" id="KW-1185">Reference proteome</keyword>
<comment type="caution">
    <text evidence="3">The sequence shown here is derived from an EMBL/GenBank/DDBJ whole genome shotgun (WGS) entry which is preliminary data.</text>
</comment>
<feature type="compositionally biased region" description="Polar residues" evidence="1">
    <location>
        <begin position="318"/>
        <end position="335"/>
    </location>
</feature>
<organism evidence="3 4">
    <name type="scientific">Planoprotostelium fungivorum</name>
    <dbReference type="NCBI Taxonomy" id="1890364"/>
    <lineage>
        <taxon>Eukaryota</taxon>
        <taxon>Amoebozoa</taxon>
        <taxon>Evosea</taxon>
        <taxon>Variosea</taxon>
        <taxon>Cavosteliida</taxon>
        <taxon>Cavosteliaceae</taxon>
        <taxon>Planoprotostelium</taxon>
    </lineage>
</organism>
<feature type="transmembrane region" description="Helical" evidence="2">
    <location>
        <begin position="179"/>
        <end position="199"/>
    </location>
</feature>
<keyword evidence="2" id="KW-0812">Transmembrane</keyword>
<accession>A0A2P6NQV7</accession>
<feature type="transmembrane region" description="Helical" evidence="2">
    <location>
        <begin position="211"/>
        <end position="230"/>
    </location>
</feature>
<evidence type="ECO:0000256" key="2">
    <source>
        <dbReference type="SAM" id="Phobius"/>
    </source>
</evidence>
<feature type="transmembrane region" description="Helical" evidence="2">
    <location>
        <begin position="97"/>
        <end position="116"/>
    </location>
</feature>
<dbReference type="Proteomes" id="UP000241769">
    <property type="component" value="Unassembled WGS sequence"/>
</dbReference>
<gene>
    <name evidence="3" type="ORF">PROFUN_05478</name>
</gene>
<feature type="compositionally biased region" description="Basic and acidic residues" evidence="1">
    <location>
        <begin position="348"/>
        <end position="362"/>
    </location>
</feature>
<reference evidence="3 4" key="1">
    <citation type="journal article" date="2018" name="Genome Biol. Evol.">
        <title>Multiple Roots of Fruiting Body Formation in Amoebozoa.</title>
        <authorList>
            <person name="Hillmann F."/>
            <person name="Forbes G."/>
            <person name="Novohradska S."/>
            <person name="Ferling I."/>
            <person name="Riege K."/>
            <person name="Groth M."/>
            <person name="Westermann M."/>
            <person name="Marz M."/>
            <person name="Spaller T."/>
            <person name="Winckler T."/>
            <person name="Schaap P."/>
            <person name="Glockner G."/>
        </authorList>
    </citation>
    <scope>NUCLEOTIDE SEQUENCE [LARGE SCALE GENOMIC DNA]</scope>
    <source>
        <strain evidence="3 4">Jena</strain>
    </source>
</reference>
<dbReference type="InParanoid" id="A0A2P6NQV7"/>
<dbReference type="EMBL" id="MDYQ01000032">
    <property type="protein sequence ID" value="PRP86337.1"/>
    <property type="molecule type" value="Genomic_DNA"/>
</dbReference>
<feature type="transmembrane region" description="Helical" evidence="2">
    <location>
        <begin position="285"/>
        <end position="306"/>
    </location>
</feature>